<dbReference type="SUPFAM" id="SSF52540">
    <property type="entry name" value="P-loop containing nucleoside triphosphate hydrolases"/>
    <property type="match status" value="1"/>
</dbReference>
<accession>A0A2J7QGG5</accession>
<dbReference type="Pfam" id="PF23669">
    <property type="entry name" value="WHD_MCM2"/>
    <property type="match status" value="1"/>
</dbReference>
<dbReference type="PRINTS" id="PR01657">
    <property type="entry name" value="MCMFAMILY"/>
</dbReference>
<dbReference type="GO" id="GO:0017116">
    <property type="term" value="F:single-stranded DNA helicase activity"/>
    <property type="evidence" value="ECO:0007669"/>
    <property type="project" value="TreeGrafter"/>
</dbReference>
<dbReference type="Pfam" id="PF17855">
    <property type="entry name" value="MCM_lid"/>
    <property type="match status" value="1"/>
</dbReference>
<keyword evidence="1 4" id="KW-0547">Nucleotide-binding</keyword>
<dbReference type="InterPro" id="IPR059098">
    <property type="entry name" value="WHD_MCM2"/>
</dbReference>
<protein>
    <recommendedName>
        <fullName evidence="5">MCM C-terminal AAA(+) ATPase domain-containing protein</fullName>
    </recommendedName>
</protein>
<dbReference type="GO" id="GO:0000727">
    <property type="term" value="P:double-strand break repair via break-induced replication"/>
    <property type="evidence" value="ECO:0007669"/>
    <property type="project" value="TreeGrafter"/>
</dbReference>
<evidence type="ECO:0000313" key="6">
    <source>
        <dbReference type="EMBL" id="PNF27685.1"/>
    </source>
</evidence>
<organism evidence="6 7">
    <name type="scientific">Cryptotermes secundus</name>
    <dbReference type="NCBI Taxonomy" id="105785"/>
    <lineage>
        <taxon>Eukaryota</taxon>
        <taxon>Metazoa</taxon>
        <taxon>Ecdysozoa</taxon>
        <taxon>Arthropoda</taxon>
        <taxon>Hexapoda</taxon>
        <taxon>Insecta</taxon>
        <taxon>Pterygota</taxon>
        <taxon>Neoptera</taxon>
        <taxon>Polyneoptera</taxon>
        <taxon>Dictyoptera</taxon>
        <taxon>Blattodea</taxon>
        <taxon>Blattoidea</taxon>
        <taxon>Termitoidae</taxon>
        <taxon>Kalotermitidae</taxon>
        <taxon>Cryptotermitinae</taxon>
        <taxon>Cryptotermes</taxon>
    </lineage>
</organism>
<dbReference type="Pfam" id="PF00493">
    <property type="entry name" value="MCM"/>
    <property type="match status" value="1"/>
</dbReference>
<dbReference type="InterPro" id="IPR031327">
    <property type="entry name" value="MCM"/>
</dbReference>
<dbReference type="InParanoid" id="A0A2J7QGG5"/>
<evidence type="ECO:0000259" key="5">
    <source>
        <dbReference type="PROSITE" id="PS50051"/>
    </source>
</evidence>
<dbReference type="AlphaFoldDB" id="A0A2J7QGG5"/>
<comment type="caution">
    <text evidence="6">The sequence shown here is derived from an EMBL/GenBank/DDBJ whole genome shotgun (WGS) entry which is preliminary data.</text>
</comment>
<evidence type="ECO:0000256" key="2">
    <source>
        <dbReference type="ARBA" id="ARBA00022840"/>
    </source>
</evidence>
<proteinExistence type="inferred from homology"/>
<dbReference type="InterPro" id="IPR001208">
    <property type="entry name" value="MCM_dom"/>
</dbReference>
<dbReference type="GO" id="GO:1902975">
    <property type="term" value="P:mitotic DNA replication initiation"/>
    <property type="evidence" value="ECO:0007669"/>
    <property type="project" value="TreeGrafter"/>
</dbReference>
<dbReference type="SMART" id="SM00350">
    <property type="entry name" value="MCM"/>
    <property type="match status" value="1"/>
</dbReference>
<dbReference type="EMBL" id="NEVH01014371">
    <property type="protein sequence ID" value="PNF27685.1"/>
    <property type="molecule type" value="Genomic_DNA"/>
</dbReference>
<evidence type="ECO:0000256" key="4">
    <source>
        <dbReference type="RuleBase" id="RU004070"/>
    </source>
</evidence>
<dbReference type="Proteomes" id="UP000235965">
    <property type="component" value="Unassembled WGS sequence"/>
</dbReference>
<gene>
    <name evidence="6" type="ORF">B7P43_G14584</name>
</gene>
<comment type="similarity">
    <text evidence="4">Belongs to the MCM family.</text>
</comment>
<dbReference type="GO" id="GO:0005524">
    <property type="term" value="F:ATP binding"/>
    <property type="evidence" value="ECO:0007669"/>
    <property type="project" value="UniProtKB-KW"/>
</dbReference>
<name>A0A2J7QGG5_9NEOP</name>
<dbReference type="PROSITE" id="PS50051">
    <property type="entry name" value="MCM_2"/>
    <property type="match status" value="1"/>
</dbReference>
<dbReference type="GO" id="GO:0043138">
    <property type="term" value="F:3'-5' DNA helicase activity"/>
    <property type="evidence" value="ECO:0007669"/>
    <property type="project" value="TreeGrafter"/>
</dbReference>
<dbReference type="InterPro" id="IPR027417">
    <property type="entry name" value="P-loop_NTPase"/>
</dbReference>
<dbReference type="InterPro" id="IPR041562">
    <property type="entry name" value="MCM_lid"/>
</dbReference>
<keyword evidence="3 4" id="KW-0238">DNA-binding</keyword>
<evidence type="ECO:0000313" key="7">
    <source>
        <dbReference type="Proteomes" id="UP000235965"/>
    </source>
</evidence>
<keyword evidence="2 4" id="KW-0067">ATP-binding</keyword>
<dbReference type="PANTHER" id="PTHR11630">
    <property type="entry name" value="DNA REPLICATION LICENSING FACTOR MCM FAMILY MEMBER"/>
    <property type="match status" value="1"/>
</dbReference>
<evidence type="ECO:0000256" key="1">
    <source>
        <dbReference type="ARBA" id="ARBA00022741"/>
    </source>
</evidence>
<dbReference type="GO" id="GO:0005634">
    <property type="term" value="C:nucleus"/>
    <property type="evidence" value="ECO:0007669"/>
    <property type="project" value="TreeGrafter"/>
</dbReference>
<keyword evidence="7" id="KW-1185">Reference proteome</keyword>
<dbReference type="PANTHER" id="PTHR11630:SF44">
    <property type="entry name" value="DNA REPLICATION LICENSING FACTOR MCM2"/>
    <property type="match status" value="1"/>
</dbReference>
<feature type="domain" description="MCM C-terminal AAA(+) ATPase" evidence="5">
    <location>
        <begin position="1"/>
        <end position="76"/>
    </location>
</feature>
<reference evidence="6 7" key="1">
    <citation type="submission" date="2017-12" db="EMBL/GenBank/DDBJ databases">
        <title>Hemimetabolous genomes reveal molecular basis of termite eusociality.</title>
        <authorList>
            <person name="Harrison M.C."/>
            <person name="Jongepier E."/>
            <person name="Robertson H.M."/>
            <person name="Arning N."/>
            <person name="Bitard-Feildel T."/>
            <person name="Chao H."/>
            <person name="Childers C.P."/>
            <person name="Dinh H."/>
            <person name="Doddapaneni H."/>
            <person name="Dugan S."/>
            <person name="Gowin J."/>
            <person name="Greiner C."/>
            <person name="Han Y."/>
            <person name="Hu H."/>
            <person name="Hughes D.S.T."/>
            <person name="Huylmans A.-K."/>
            <person name="Kemena C."/>
            <person name="Kremer L.P.M."/>
            <person name="Lee S.L."/>
            <person name="Lopez-Ezquerra A."/>
            <person name="Mallet L."/>
            <person name="Monroy-Kuhn J.M."/>
            <person name="Moser A."/>
            <person name="Murali S.C."/>
            <person name="Muzny D.M."/>
            <person name="Otani S."/>
            <person name="Piulachs M.-D."/>
            <person name="Poelchau M."/>
            <person name="Qu J."/>
            <person name="Schaub F."/>
            <person name="Wada-Katsumata A."/>
            <person name="Worley K.C."/>
            <person name="Xie Q."/>
            <person name="Ylla G."/>
            <person name="Poulsen M."/>
            <person name="Gibbs R.A."/>
            <person name="Schal C."/>
            <person name="Richards S."/>
            <person name="Belles X."/>
            <person name="Korb J."/>
            <person name="Bornberg-Bauer E."/>
        </authorList>
    </citation>
    <scope>NUCLEOTIDE SEQUENCE [LARGE SCALE GENOMIC DNA]</scope>
    <source>
        <tissue evidence="6">Whole body</tissue>
    </source>
</reference>
<evidence type="ECO:0000256" key="3">
    <source>
        <dbReference type="ARBA" id="ARBA00023125"/>
    </source>
</evidence>
<dbReference type="STRING" id="105785.A0A2J7QGG5"/>
<dbReference type="Gene3D" id="3.40.50.300">
    <property type="entry name" value="P-loop containing nucleotide triphosphate hydrolases"/>
    <property type="match status" value="1"/>
</dbReference>
<dbReference type="GO" id="GO:0042555">
    <property type="term" value="C:MCM complex"/>
    <property type="evidence" value="ECO:0007669"/>
    <property type="project" value="TreeGrafter"/>
</dbReference>
<dbReference type="OrthoDB" id="844at2759"/>
<sequence>MEQQSISISKAGIVTSLQARCSVIAASNPIGGRYDASMTFSENVNLSEPILSRFDVLCVVRDEVDPMQDQHLAQFVVASHIKHHPSKGIQRDEMPSDPALGDVQPIPQELLKKYIVYARENVHPKLQRMDQDKVAKMYSQLRQESLATGSLPITVRHIESVIRMAEANARMHLRDYVQEDDVNMAIRMMLESFVETQKYSVMKSMKNTFQKYLSFKKDNSELLFYLLRQMALDQLTYIRCVQGPDAAVIEISEKDLIDRARLIDIHDVKPFYESKIFKSNSYVYDAHRKMIVQTVPEAAIPEN</sequence>
<dbReference type="GO" id="GO:0003697">
    <property type="term" value="F:single-stranded DNA binding"/>
    <property type="evidence" value="ECO:0007669"/>
    <property type="project" value="TreeGrafter"/>
</dbReference>